<reference evidence="2" key="1">
    <citation type="submission" date="2017-09" db="EMBL/GenBank/DDBJ databases">
        <title>Brachybacterium sp. VM2412.</title>
        <authorList>
            <person name="Tak E.J."/>
            <person name="Bae J.-W."/>
        </authorList>
    </citation>
    <scope>NUCLEOTIDE SEQUENCE [LARGE SCALE GENOMIC DNA]</scope>
    <source>
        <strain evidence="2">VM2412</strain>
    </source>
</reference>
<evidence type="ECO:0000313" key="2">
    <source>
        <dbReference type="Proteomes" id="UP000218165"/>
    </source>
</evidence>
<dbReference type="Proteomes" id="UP000218165">
    <property type="component" value="Chromosome"/>
</dbReference>
<gene>
    <name evidence="1" type="ORF">CFK38_11555</name>
</gene>
<dbReference type="RefSeq" id="WP_096803204.1">
    <property type="nucleotide sequence ID" value="NZ_CP023563.1"/>
</dbReference>
<protein>
    <submittedName>
        <fullName evidence="1">Uncharacterized protein</fullName>
    </submittedName>
</protein>
<evidence type="ECO:0000313" key="1">
    <source>
        <dbReference type="EMBL" id="ATG52087.1"/>
    </source>
</evidence>
<organism evidence="1 2">
    <name type="scientific">Brachybacterium vulturis</name>
    <dbReference type="NCBI Taxonomy" id="2017484"/>
    <lineage>
        <taxon>Bacteria</taxon>
        <taxon>Bacillati</taxon>
        <taxon>Actinomycetota</taxon>
        <taxon>Actinomycetes</taxon>
        <taxon>Micrococcales</taxon>
        <taxon>Dermabacteraceae</taxon>
        <taxon>Brachybacterium</taxon>
    </lineage>
</organism>
<dbReference type="KEGG" id="brz:CFK38_11555"/>
<keyword evidence="2" id="KW-1185">Reference proteome</keyword>
<accession>A0A291GPI2</accession>
<dbReference type="AlphaFoldDB" id="A0A291GPI2"/>
<proteinExistence type="predicted"/>
<dbReference type="EMBL" id="CP023563">
    <property type="protein sequence ID" value="ATG52087.1"/>
    <property type="molecule type" value="Genomic_DNA"/>
</dbReference>
<name>A0A291GPI2_9MICO</name>
<sequence>MSTADHAQIIMAAHDRVAKLETTEDGLVRVPGIEKAVPRQVAVSKAIRELVAELSEGSASWKLIDRMTGNAEGLDLKNFVGTIVKVTREKSSTRGKLLLYTGTKKKVDGVDPGYEIVRTERTDGPDGLMVASEAKALLGHRVLVWVILEPWASDSDRKTRVLVHLMDLGADDRYDADAGTLAA</sequence>
<dbReference type="OrthoDB" id="5121439at2"/>